<comment type="subcellular location">
    <subcellularLocation>
        <location evidence="1 6">Cytoplasmic vesicle membrane</location>
        <topology evidence="1 6">Peripheral membrane protein</topology>
        <orientation evidence="1 6">Cytoplasmic side</orientation>
    </subcellularLocation>
    <subcellularLocation>
        <location evidence="6">Membrane</location>
        <location evidence="6">Coated pit</location>
        <topology evidence="6">Peripheral membrane protein</topology>
        <orientation evidence="6">Cytoplasmic side</orientation>
    </subcellularLocation>
    <text evidence="6">Cytoplasmic face of coated pits and vesicles.</text>
</comment>
<evidence type="ECO:0000256" key="4">
    <source>
        <dbReference type="ARBA" id="ARBA00023176"/>
    </source>
</evidence>
<dbReference type="AlphaFoldDB" id="A0A2H9THJ1"/>
<evidence type="ECO:0000256" key="1">
    <source>
        <dbReference type="ARBA" id="ARBA00004180"/>
    </source>
</evidence>
<sequence>MTAPSTDPMEDFLAREKAALEALEAVEIENDNVMQVDEPVEAPNNASHPTSPRPVASYIASPTANTRVTSPTTPKTKVETAAMKEWKTERARQIAERDASAVQMAGERSKAAKRDLEEWRVKYKEDVAGRKTGRSEQEVGRSEWDGEKKTGKVAKEQVDWRSILALMEALPKPSKDCSRLLGIVKSLAE</sequence>
<dbReference type="Proteomes" id="UP000240830">
    <property type="component" value="Unassembled WGS sequence"/>
</dbReference>
<evidence type="ECO:0000256" key="6">
    <source>
        <dbReference type="RuleBase" id="RU363137"/>
    </source>
</evidence>
<evidence type="ECO:0000313" key="8">
    <source>
        <dbReference type="EMBL" id="PJF17211.1"/>
    </source>
</evidence>
<gene>
    <name evidence="8" type="ORF">PSACC_03003</name>
</gene>
<comment type="caution">
    <text evidence="8">The sequence shown here is derived from an EMBL/GenBank/DDBJ whole genome shotgun (WGS) entry which is preliminary data.</text>
</comment>
<comment type="similarity">
    <text evidence="2 6">Belongs to the clathrin light chain family.</text>
</comment>
<keyword evidence="8" id="KW-0946">Virion</keyword>
<evidence type="ECO:0000256" key="5">
    <source>
        <dbReference type="ARBA" id="ARBA00023329"/>
    </source>
</evidence>
<evidence type="ECO:0000256" key="7">
    <source>
        <dbReference type="SAM" id="MobiDB-lite"/>
    </source>
</evidence>
<evidence type="ECO:0000256" key="2">
    <source>
        <dbReference type="ARBA" id="ARBA00005263"/>
    </source>
</evidence>
<keyword evidence="3 6" id="KW-0472">Membrane</keyword>
<feature type="region of interest" description="Disordered" evidence="7">
    <location>
        <begin position="33"/>
        <end position="76"/>
    </location>
</feature>
<feature type="region of interest" description="Disordered" evidence="7">
    <location>
        <begin position="95"/>
        <end position="152"/>
    </location>
</feature>
<dbReference type="InterPro" id="IPR000996">
    <property type="entry name" value="Clathrin_L-chain"/>
</dbReference>
<dbReference type="GO" id="GO:0030130">
    <property type="term" value="C:clathrin coat of trans-Golgi network vesicle"/>
    <property type="evidence" value="ECO:0007669"/>
    <property type="project" value="InterPro"/>
</dbReference>
<dbReference type="GO" id="GO:0016192">
    <property type="term" value="P:vesicle-mediated transport"/>
    <property type="evidence" value="ECO:0007669"/>
    <property type="project" value="InterPro"/>
</dbReference>
<dbReference type="Pfam" id="PF01086">
    <property type="entry name" value="Clathrin_lg_ch"/>
    <property type="match status" value="1"/>
</dbReference>
<protein>
    <recommendedName>
        <fullName evidence="6">Clathrin light chain</fullName>
    </recommendedName>
</protein>
<organism evidence="8 9">
    <name type="scientific">Paramicrosporidium saccamoebae</name>
    <dbReference type="NCBI Taxonomy" id="1246581"/>
    <lineage>
        <taxon>Eukaryota</taxon>
        <taxon>Fungi</taxon>
        <taxon>Fungi incertae sedis</taxon>
        <taxon>Cryptomycota</taxon>
        <taxon>Cryptomycota incertae sedis</taxon>
        <taxon>Paramicrosporidium</taxon>
    </lineage>
</organism>
<feature type="compositionally biased region" description="Polar residues" evidence="7">
    <location>
        <begin position="60"/>
        <end position="75"/>
    </location>
</feature>
<reference evidence="8 9" key="1">
    <citation type="submission" date="2016-10" db="EMBL/GenBank/DDBJ databases">
        <title>The genome of Paramicrosporidium saccamoebae is the missing link in understanding Cryptomycota and Microsporidia evolution.</title>
        <authorList>
            <person name="Quandt C.A."/>
            <person name="Beaudet D."/>
            <person name="Corsaro D."/>
            <person name="Michel R."/>
            <person name="Corradi N."/>
            <person name="James T."/>
        </authorList>
    </citation>
    <scope>NUCLEOTIDE SEQUENCE [LARGE SCALE GENOMIC DNA]</scope>
    <source>
        <strain evidence="8 9">KSL3</strain>
    </source>
</reference>
<dbReference type="EMBL" id="MTSL01000186">
    <property type="protein sequence ID" value="PJF17211.1"/>
    <property type="molecule type" value="Genomic_DNA"/>
</dbReference>
<accession>A0A2H9THJ1</accession>
<name>A0A2H9THJ1_9FUNG</name>
<evidence type="ECO:0000256" key="3">
    <source>
        <dbReference type="ARBA" id="ARBA00023136"/>
    </source>
</evidence>
<dbReference type="OrthoDB" id="5512at2759"/>
<keyword evidence="5 6" id="KW-0968">Cytoplasmic vesicle</keyword>
<keyword evidence="4 6" id="KW-0168">Coated pit</keyword>
<proteinExistence type="inferred from homology"/>
<dbReference type="GO" id="GO:0030132">
    <property type="term" value="C:clathrin coat of coated pit"/>
    <property type="evidence" value="ECO:0007669"/>
    <property type="project" value="InterPro"/>
</dbReference>
<feature type="compositionally biased region" description="Basic and acidic residues" evidence="7">
    <location>
        <begin position="107"/>
        <end position="152"/>
    </location>
</feature>
<dbReference type="GO" id="GO:0005198">
    <property type="term" value="F:structural molecule activity"/>
    <property type="evidence" value="ECO:0007669"/>
    <property type="project" value="InterPro"/>
</dbReference>
<dbReference type="GO" id="GO:0006886">
    <property type="term" value="P:intracellular protein transport"/>
    <property type="evidence" value="ECO:0007669"/>
    <property type="project" value="InterPro"/>
</dbReference>
<comment type="function">
    <text evidence="6">Clathrin is the major protein of the polyhedral coat of coated pits and vesicles.</text>
</comment>
<evidence type="ECO:0000313" key="9">
    <source>
        <dbReference type="Proteomes" id="UP000240830"/>
    </source>
</evidence>
<keyword evidence="8" id="KW-0167">Capsid protein</keyword>
<keyword evidence="9" id="KW-1185">Reference proteome</keyword>